<gene>
    <name evidence="1" type="ORF">OG469_00425</name>
    <name evidence="2" type="ORF">OG469_40595</name>
</gene>
<evidence type="ECO:0000313" key="2">
    <source>
        <dbReference type="EMBL" id="WUS61249.1"/>
    </source>
</evidence>
<keyword evidence="3" id="KW-1185">Reference proteome</keyword>
<accession>A0ABZ1VZU9</accession>
<proteinExistence type="predicted"/>
<dbReference type="EMBL" id="CP108482">
    <property type="protein sequence ID" value="WUS54097.1"/>
    <property type="molecule type" value="Genomic_DNA"/>
</dbReference>
<evidence type="ECO:0000313" key="1">
    <source>
        <dbReference type="EMBL" id="WUS54097.1"/>
    </source>
</evidence>
<protein>
    <submittedName>
        <fullName evidence="1">Uncharacterized protein</fullName>
    </submittedName>
</protein>
<evidence type="ECO:0000313" key="3">
    <source>
        <dbReference type="Proteomes" id="UP001432014"/>
    </source>
</evidence>
<reference evidence="1 3" key="1">
    <citation type="submission" date="2022-10" db="EMBL/GenBank/DDBJ databases">
        <title>The complete genomes of actinobacterial strains from the NBC collection.</title>
        <authorList>
            <person name="Joergensen T.S."/>
            <person name="Alvarez Arevalo M."/>
            <person name="Sterndorff E.B."/>
            <person name="Faurdal D."/>
            <person name="Vuksanovic O."/>
            <person name="Mourched A.-S."/>
            <person name="Charusanti P."/>
            <person name="Shaw S."/>
            <person name="Blin K."/>
            <person name="Weber T."/>
        </authorList>
    </citation>
    <scope>NUCLEOTIDE SEQUENCE [LARGE SCALE GENOMIC DNA]</scope>
    <source>
        <strain evidence="1 3">NBC_01247</strain>
    </source>
</reference>
<dbReference type="Proteomes" id="UP001432014">
    <property type="component" value="Chromosome"/>
</dbReference>
<sequence length="74" mass="8584">MDRNPEMFETFRRHLVDKGFGPFDKDAGREYCKNRTNRFTAELQESRDSSRKLTLTVNSPCFWPDGTPGPDANK</sequence>
<name>A0ABZ1VZU9_9ACTN</name>
<dbReference type="EMBL" id="CP108482">
    <property type="protein sequence ID" value="WUS61249.1"/>
    <property type="molecule type" value="Genomic_DNA"/>
</dbReference>
<dbReference type="RefSeq" id="WP_329492714.1">
    <property type="nucleotide sequence ID" value="NZ_CP108460.1"/>
</dbReference>
<organism evidence="1 3">
    <name type="scientific">Kitasatospora herbaricolor</name>
    <dbReference type="NCBI Taxonomy" id="68217"/>
    <lineage>
        <taxon>Bacteria</taxon>
        <taxon>Bacillati</taxon>
        <taxon>Actinomycetota</taxon>
        <taxon>Actinomycetes</taxon>
        <taxon>Kitasatosporales</taxon>
        <taxon>Streptomycetaceae</taxon>
        <taxon>Kitasatospora</taxon>
    </lineage>
</organism>